<reference evidence="3" key="1">
    <citation type="submission" date="2023-06" db="EMBL/GenBank/DDBJ databases">
        <authorList>
            <person name="Delattre M."/>
        </authorList>
    </citation>
    <scope>NUCLEOTIDE SEQUENCE</scope>
    <source>
        <strain evidence="3">AF72</strain>
    </source>
</reference>
<evidence type="ECO:0000259" key="2">
    <source>
        <dbReference type="Pfam" id="PF25096"/>
    </source>
</evidence>
<dbReference type="EMBL" id="CATQJA010002168">
    <property type="protein sequence ID" value="CAJ0569858.1"/>
    <property type="molecule type" value="Genomic_DNA"/>
</dbReference>
<feature type="non-terminal residue" evidence="3">
    <location>
        <position position="162"/>
    </location>
</feature>
<dbReference type="InterPro" id="IPR056710">
    <property type="entry name" value="DUF7808"/>
</dbReference>
<organism evidence="3 4">
    <name type="scientific">Mesorhabditis spiculigera</name>
    <dbReference type="NCBI Taxonomy" id="96644"/>
    <lineage>
        <taxon>Eukaryota</taxon>
        <taxon>Metazoa</taxon>
        <taxon>Ecdysozoa</taxon>
        <taxon>Nematoda</taxon>
        <taxon>Chromadorea</taxon>
        <taxon>Rhabditida</taxon>
        <taxon>Rhabditina</taxon>
        <taxon>Rhabditomorpha</taxon>
        <taxon>Rhabditoidea</taxon>
        <taxon>Rhabditidae</taxon>
        <taxon>Mesorhabditinae</taxon>
        <taxon>Mesorhabditis</taxon>
    </lineage>
</organism>
<keyword evidence="1" id="KW-0732">Signal</keyword>
<accession>A0AA36FYW0</accession>
<evidence type="ECO:0000313" key="4">
    <source>
        <dbReference type="Proteomes" id="UP001177023"/>
    </source>
</evidence>
<dbReference type="PANTHER" id="PTHR34493">
    <property type="entry name" value="PROTEIN CBG13422-RELATED"/>
    <property type="match status" value="1"/>
</dbReference>
<protein>
    <recommendedName>
        <fullName evidence="2">DUF7808 domain-containing protein</fullName>
    </recommendedName>
</protein>
<proteinExistence type="predicted"/>
<evidence type="ECO:0000256" key="1">
    <source>
        <dbReference type="SAM" id="SignalP"/>
    </source>
</evidence>
<feature type="domain" description="DUF7808" evidence="2">
    <location>
        <begin position="30"/>
        <end position="148"/>
    </location>
</feature>
<dbReference type="AlphaFoldDB" id="A0AA36FYW0"/>
<sequence>MLHFIYLFVLPLASGQSDDAEKENGIWPRWEQRTIRCTNSTQGLDCHLEAPGSRILSDTNRFKCHREPMPKTTWNGLPESETRIACPIGCAPEADLSVIQKTPYNNPKCVKYFTYGKYRDARLKEWFLWVTAPCFPETLTTHCRFKDIPQKPAEELKHRQKA</sequence>
<name>A0AA36FYW0_9BILA</name>
<comment type="caution">
    <text evidence="3">The sequence shown here is derived from an EMBL/GenBank/DDBJ whole genome shotgun (WGS) entry which is preliminary data.</text>
</comment>
<dbReference type="Proteomes" id="UP001177023">
    <property type="component" value="Unassembled WGS sequence"/>
</dbReference>
<dbReference type="Pfam" id="PF25096">
    <property type="entry name" value="DUF7808"/>
    <property type="match status" value="1"/>
</dbReference>
<feature type="signal peptide" evidence="1">
    <location>
        <begin position="1"/>
        <end position="15"/>
    </location>
</feature>
<feature type="chain" id="PRO_5041447685" description="DUF7808 domain-containing protein" evidence="1">
    <location>
        <begin position="16"/>
        <end position="162"/>
    </location>
</feature>
<keyword evidence="4" id="KW-1185">Reference proteome</keyword>
<dbReference type="PANTHER" id="PTHR34493:SF6">
    <property type="entry name" value="DUF4789 DOMAIN-CONTAINING PROTEIN-RELATED"/>
    <property type="match status" value="1"/>
</dbReference>
<gene>
    <name evidence="3" type="ORF">MSPICULIGERA_LOCUS8316</name>
</gene>
<evidence type="ECO:0000313" key="3">
    <source>
        <dbReference type="EMBL" id="CAJ0569858.1"/>
    </source>
</evidence>